<organism evidence="1 2">
    <name type="scientific">Crenichthys baileyi</name>
    <name type="common">White River springfish</name>
    <dbReference type="NCBI Taxonomy" id="28760"/>
    <lineage>
        <taxon>Eukaryota</taxon>
        <taxon>Metazoa</taxon>
        <taxon>Chordata</taxon>
        <taxon>Craniata</taxon>
        <taxon>Vertebrata</taxon>
        <taxon>Euteleostomi</taxon>
        <taxon>Actinopterygii</taxon>
        <taxon>Neopterygii</taxon>
        <taxon>Teleostei</taxon>
        <taxon>Neoteleostei</taxon>
        <taxon>Acanthomorphata</taxon>
        <taxon>Ovalentaria</taxon>
        <taxon>Atherinomorphae</taxon>
        <taxon>Cyprinodontiformes</taxon>
        <taxon>Goodeidae</taxon>
        <taxon>Crenichthys</taxon>
    </lineage>
</organism>
<reference evidence="1 2" key="1">
    <citation type="submission" date="2021-06" db="EMBL/GenBank/DDBJ databases">
        <authorList>
            <person name="Palmer J.M."/>
        </authorList>
    </citation>
    <scope>NUCLEOTIDE SEQUENCE [LARGE SCALE GENOMIC DNA]</scope>
    <source>
        <strain evidence="1 2">MEX-2019</strain>
        <tissue evidence="1">Muscle</tissue>
    </source>
</reference>
<protein>
    <submittedName>
        <fullName evidence="1">Uncharacterized protein</fullName>
    </submittedName>
</protein>
<dbReference type="AlphaFoldDB" id="A0AAV9QNY8"/>
<evidence type="ECO:0000313" key="2">
    <source>
        <dbReference type="Proteomes" id="UP001311232"/>
    </source>
</evidence>
<evidence type="ECO:0000313" key="1">
    <source>
        <dbReference type="EMBL" id="KAK5599186.1"/>
    </source>
</evidence>
<proteinExistence type="predicted"/>
<accession>A0AAV9QNY8</accession>
<gene>
    <name evidence="1" type="ORF">CRENBAI_024738</name>
</gene>
<dbReference type="EMBL" id="JAHHUM010002958">
    <property type="protein sequence ID" value="KAK5599186.1"/>
    <property type="molecule type" value="Genomic_DNA"/>
</dbReference>
<comment type="caution">
    <text evidence="1">The sequence shown here is derived from an EMBL/GenBank/DDBJ whole genome shotgun (WGS) entry which is preliminary data.</text>
</comment>
<keyword evidence="2" id="KW-1185">Reference proteome</keyword>
<sequence>MCSLELDLKLRALVAHLLSAPQLVRFHLCPLRVTLVRLIFPRPQITEIYSEEELPISSMCFPLCLSFFGFLLATPLQREREREVERARKREKERSMTISRVFKKLTQDNSGE</sequence>
<name>A0AAV9QNY8_9TELE</name>
<dbReference type="Proteomes" id="UP001311232">
    <property type="component" value="Unassembled WGS sequence"/>
</dbReference>